<dbReference type="PROSITE" id="PS51257">
    <property type="entry name" value="PROKAR_LIPOPROTEIN"/>
    <property type="match status" value="1"/>
</dbReference>
<keyword evidence="3" id="KW-1185">Reference proteome</keyword>
<feature type="chain" id="PRO_5013052788" description="DUF3515 domain-containing protein" evidence="1">
    <location>
        <begin position="22"/>
        <end position="160"/>
    </location>
</feature>
<sequence>MSAHRCPLPARRLLRAVTAGALVGAALTACSRGEIAVAPAPMAADPACARVVEGLPEDLAGVIRQPIPAEAEGSAAAWGNPAIVARCGVNPPPPSTDACLAVDDVDWVVQELSDGAAFTTYGRSPALEVLVPATYGQGASVVAQLGDVARELPSTGRSCS</sequence>
<evidence type="ECO:0008006" key="4">
    <source>
        <dbReference type="Google" id="ProtNLM"/>
    </source>
</evidence>
<keyword evidence="1" id="KW-0732">Signal</keyword>
<evidence type="ECO:0000313" key="2">
    <source>
        <dbReference type="EMBL" id="SNC72119.1"/>
    </source>
</evidence>
<protein>
    <recommendedName>
        <fullName evidence="4">DUF3515 domain-containing protein</fullName>
    </recommendedName>
</protein>
<organism evidence="2 3">
    <name type="scientific">Kytococcus aerolatus</name>
    <dbReference type="NCBI Taxonomy" id="592308"/>
    <lineage>
        <taxon>Bacteria</taxon>
        <taxon>Bacillati</taxon>
        <taxon>Actinomycetota</taxon>
        <taxon>Actinomycetes</taxon>
        <taxon>Micrococcales</taxon>
        <taxon>Kytococcaceae</taxon>
        <taxon>Kytococcus</taxon>
    </lineage>
</organism>
<gene>
    <name evidence="2" type="ORF">SAMN05445756_1734</name>
</gene>
<dbReference type="RefSeq" id="WP_234994365.1">
    <property type="nucleotide sequence ID" value="NZ_FYEZ01000002.1"/>
</dbReference>
<proteinExistence type="predicted"/>
<evidence type="ECO:0000313" key="3">
    <source>
        <dbReference type="Proteomes" id="UP000198122"/>
    </source>
</evidence>
<feature type="signal peptide" evidence="1">
    <location>
        <begin position="1"/>
        <end position="21"/>
    </location>
</feature>
<name>A0A212U1K2_9MICO</name>
<reference evidence="2 3" key="1">
    <citation type="submission" date="2017-06" db="EMBL/GenBank/DDBJ databases">
        <authorList>
            <person name="Kim H.J."/>
            <person name="Triplett B.A."/>
        </authorList>
    </citation>
    <scope>NUCLEOTIDE SEQUENCE [LARGE SCALE GENOMIC DNA]</scope>
    <source>
        <strain evidence="2 3">DSM 22179</strain>
    </source>
</reference>
<dbReference type="InterPro" id="IPR021903">
    <property type="entry name" value="DUF3515"/>
</dbReference>
<dbReference type="AlphaFoldDB" id="A0A212U1K2"/>
<dbReference type="Pfam" id="PF12028">
    <property type="entry name" value="DUF3515"/>
    <property type="match status" value="1"/>
</dbReference>
<accession>A0A212U1K2</accession>
<evidence type="ECO:0000256" key="1">
    <source>
        <dbReference type="SAM" id="SignalP"/>
    </source>
</evidence>
<dbReference type="Proteomes" id="UP000198122">
    <property type="component" value="Unassembled WGS sequence"/>
</dbReference>
<dbReference type="EMBL" id="FYEZ01000002">
    <property type="protein sequence ID" value="SNC72119.1"/>
    <property type="molecule type" value="Genomic_DNA"/>
</dbReference>